<dbReference type="OrthoDB" id="341846at2157"/>
<keyword evidence="2" id="KW-0812">Transmembrane</keyword>
<evidence type="ECO:0008006" key="5">
    <source>
        <dbReference type="Google" id="ProtNLM"/>
    </source>
</evidence>
<dbReference type="RefSeq" id="WP_130499308.1">
    <property type="nucleotide sequence ID" value="NZ_SHMP01000003.1"/>
</dbReference>
<keyword evidence="2" id="KW-0472">Membrane</keyword>
<feature type="transmembrane region" description="Helical" evidence="2">
    <location>
        <begin position="12"/>
        <end position="37"/>
    </location>
</feature>
<evidence type="ECO:0000256" key="1">
    <source>
        <dbReference type="SAM" id="MobiDB-lite"/>
    </source>
</evidence>
<evidence type="ECO:0000256" key="2">
    <source>
        <dbReference type="SAM" id="Phobius"/>
    </source>
</evidence>
<keyword evidence="2" id="KW-1133">Transmembrane helix</keyword>
<dbReference type="AlphaFoldDB" id="A0A482YEF7"/>
<dbReference type="Proteomes" id="UP000291097">
    <property type="component" value="Unassembled WGS sequence"/>
</dbReference>
<sequence>MVQTRTLVNAIIGAVISVVASFIPGSTVLGGAVAGFLEGPDERAGAIAGALAGAITFVPFLIFGFFLAGFFSLGLIGGFPIEGVVLFTFVIVSFGFFLLLYTVGLSLLGGYLGAYLAREYPDRHRQTRETVGFDTNETARRSDAPSTRDDEFGEPSTFDTGFEDASDRADDRDAQRERERDRDSDREV</sequence>
<gene>
    <name evidence="3" type="ORF">BDK88_0868</name>
</gene>
<evidence type="ECO:0000313" key="3">
    <source>
        <dbReference type="EMBL" id="RZV11978.1"/>
    </source>
</evidence>
<accession>A0A482YEF7</accession>
<dbReference type="EMBL" id="SHMP01000003">
    <property type="protein sequence ID" value="RZV11978.1"/>
    <property type="molecule type" value="Genomic_DNA"/>
</dbReference>
<feature type="region of interest" description="Disordered" evidence="1">
    <location>
        <begin position="127"/>
        <end position="188"/>
    </location>
</feature>
<reference evidence="3 4" key="1">
    <citation type="submission" date="2019-02" db="EMBL/GenBank/DDBJ databases">
        <title>Genomic Encyclopedia of Archaeal and Bacterial Type Strains, Phase II (KMG-II): from individual species to whole genera.</title>
        <authorList>
            <person name="Goeker M."/>
        </authorList>
    </citation>
    <scope>NUCLEOTIDE SEQUENCE [LARGE SCALE GENOMIC DNA]</scope>
    <source>
        <strain evidence="3 4">DSM 18328</strain>
    </source>
</reference>
<dbReference type="Pfam" id="PF17647">
    <property type="entry name" value="DUF5518"/>
    <property type="match status" value="1"/>
</dbReference>
<organism evidence="3 4">
    <name type="scientific">Natrinema hispanicum</name>
    <dbReference type="NCBI Taxonomy" id="392421"/>
    <lineage>
        <taxon>Archaea</taxon>
        <taxon>Methanobacteriati</taxon>
        <taxon>Methanobacteriota</taxon>
        <taxon>Stenosarchaea group</taxon>
        <taxon>Halobacteria</taxon>
        <taxon>Halobacteriales</taxon>
        <taxon>Natrialbaceae</taxon>
        <taxon>Natrinema</taxon>
    </lineage>
</organism>
<name>A0A482YEF7_9EURY</name>
<proteinExistence type="predicted"/>
<evidence type="ECO:0000313" key="4">
    <source>
        <dbReference type="Proteomes" id="UP000291097"/>
    </source>
</evidence>
<dbReference type="InterPro" id="IPR040493">
    <property type="entry name" value="DUF5518"/>
</dbReference>
<feature type="compositionally biased region" description="Basic and acidic residues" evidence="1">
    <location>
        <begin position="137"/>
        <end position="150"/>
    </location>
</feature>
<comment type="caution">
    <text evidence="3">The sequence shown here is derived from an EMBL/GenBank/DDBJ whole genome shotgun (WGS) entry which is preliminary data.</text>
</comment>
<feature type="transmembrane region" description="Helical" evidence="2">
    <location>
        <begin position="84"/>
        <end position="117"/>
    </location>
</feature>
<feature type="compositionally biased region" description="Basic and acidic residues" evidence="1">
    <location>
        <begin position="165"/>
        <end position="188"/>
    </location>
</feature>
<feature type="transmembrane region" description="Helical" evidence="2">
    <location>
        <begin position="49"/>
        <end position="72"/>
    </location>
</feature>
<protein>
    <recommendedName>
        <fullName evidence="5">DUF5518 domain-containing protein</fullName>
    </recommendedName>
</protein>